<reference evidence="1 2" key="1">
    <citation type="submission" date="2017-09" db="EMBL/GenBank/DDBJ databases">
        <title>Genomics of the genus Arcobacter.</title>
        <authorList>
            <person name="Perez-Cataluna A."/>
            <person name="Figueras M.J."/>
            <person name="Salas-Masso N."/>
        </authorList>
    </citation>
    <scope>NUCLEOTIDE SEQUENCE [LARGE SCALE GENOMIC DNA]</scope>
    <source>
        <strain evidence="1 2">CECT 7834</strain>
    </source>
</reference>
<evidence type="ECO:0000313" key="2">
    <source>
        <dbReference type="Proteomes" id="UP000290378"/>
    </source>
</evidence>
<dbReference type="InterPro" id="IPR036909">
    <property type="entry name" value="Cyt_c-like_dom_sf"/>
</dbReference>
<dbReference type="EMBL" id="NXII01000007">
    <property type="protein sequence ID" value="RXI41415.1"/>
    <property type="molecule type" value="Genomic_DNA"/>
</dbReference>
<sequence length="226" mass="24384">MNKILLSSAVTVLLLAGCSEDKKTTTQATAEVAKQEIVETKETVSSEVKETATAVEEKVKEVSDSVSGTTQVTEKVAEEIKENSKDTIESTKEVVEQKVEEVKNDVKDEVSSVTQAVTEKVEETTDAAKEVISEATSEEVTEIVVEGPNGEALYKTCASCHGQKGEKEALGKSQVIAGWDKERTIKAMNGYKDGSYGGVMKNIMKPQVENKTDAEIEALATFISNL</sequence>
<dbReference type="GO" id="GO:0009055">
    <property type="term" value="F:electron transfer activity"/>
    <property type="evidence" value="ECO:0007669"/>
    <property type="project" value="InterPro"/>
</dbReference>
<comment type="caution">
    <text evidence="1">The sequence shown here is derived from an EMBL/GenBank/DDBJ whole genome shotgun (WGS) entry which is preliminary data.</text>
</comment>
<proteinExistence type="predicted"/>
<dbReference type="PROSITE" id="PS51007">
    <property type="entry name" value="CYTC"/>
    <property type="match status" value="1"/>
</dbReference>
<dbReference type="Pfam" id="PF00034">
    <property type="entry name" value="Cytochrom_C"/>
    <property type="match status" value="1"/>
</dbReference>
<dbReference type="GO" id="GO:0020037">
    <property type="term" value="F:heme binding"/>
    <property type="evidence" value="ECO:0007669"/>
    <property type="project" value="InterPro"/>
</dbReference>
<dbReference type="Gene3D" id="1.10.760.10">
    <property type="entry name" value="Cytochrome c-like domain"/>
    <property type="match status" value="1"/>
</dbReference>
<dbReference type="PROSITE" id="PS51257">
    <property type="entry name" value="PROKAR_LIPOPROTEIN"/>
    <property type="match status" value="1"/>
</dbReference>
<evidence type="ECO:0000313" key="1">
    <source>
        <dbReference type="EMBL" id="RXI41415.1"/>
    </source>
</evidence>
<dbReference type="RefSeq" id="WP_129013400.1">
    <property type="nucleotide sequence ID" value="NZ_CBCSEI010000011.1"/>
</dbReference>
<dbReference type="InterPro" id="IPR009056">
    <property type="entry name" value="Cyt_c-like_dom"/>
</dbReference>
<protein>
    <submittedName>
        <fullName evidence="1">Cytochrome C</fullName>
    </submittedName>
</protein>
<organism evidence="1 2">
    <name type="scientific">Arcobacter cloacae</name>
    <dbReference type="NCBI Taxonomy" id="1054034"/>
    <lineage>
        <taxon>Bacteria</taxon>
        <taxon>Pseudomonadati</taxon>
        <taxon>Campylobacterota</taxon>
        <taxon>Epsilonproteobacteria</taxon>
        <taxon>Campylobacterales</taxon>
        <taxon>Arcobacteraceae</taxon>
        <taxon>Arcobacter</taxon>
    </lineage>
</organism>
<name>A0A6M8NPU8_9BACT</name>
<dbReference type="AlphaFoldDB" id="A0A6M8NPU8"/>
<keyword evidence="2" id="KW-1185">Reference proteome</keyword>
<accession>A0A6M8NPU8</accession>
<gene>
    <name evidence="1" type="ORF">CP963_06510</name>
</gene>
<dbReference type="Gene3D" id="1.20.120.20">
    <property type="entry name" value="Apolipoprotein"/>
    <property type="match status" value="1"/>
</dbReference>
<dbReference type="Proteomes" id="UP000290378">
    <property type="component" value="Unassembled WGS sequence"/>
</dbReference>
<dbReference type="SUPFAM" id="SSF46626">
    <property type="entry name" value="Cytochrome c"/>
    <property type="match status" value="1"/>
</dbReference>